<keyword evidence="1" id="KW-0812">Transmembrane</keyword>
<name>A0A7Y9C5I8_9FLAO</name>
<gene>
    <name evidence="2" type="ORF">HZF10_05890</name>
</gene>
<comment type="caution">
    <text evidence="2">The sequence shown here is derived from an EMBL/GenBank/DDBJ whole genome shotgun (WGS) entry which is preliminary data.</text>
</comment>
<sequence>MQQIILKKSIFQALKLLVLSGIFVVLGIFIITSKDKSHWIGWMNLVFFGSAFLLGFFQLFDRRAQLIADENGLFDRMNLHESIAWSSVEKMTVMKSGFLFSKQAFVMVELKPFSGETLSSKIKKRLFAKRQKKGKAFLFSISLTPLEGKASETFEKLIELQKQAAKSY</sequence>
<keyword evidence="1" id="KW-1133">Transmembrane helix</keyword>
<evidence type="ECO:0000313" key="3">
    <source>
        <dbReference type="Proteomes" id="UP000535020"/>
    </source>
</evidence>
<organism evidence="2 3">
    <name type="scientific">Flavobacterium agri</name>
    <dbReference type="NCBI Taxonomy" id="2743471"/>
    <lineage>
        <taxon>Bacteria</taxon>
        <taxon>Pseudomonadati</taxon>
        <taxon>Bacteroidota</taxon>
        <taxon>Flavobacteriia</taxon>
        <taxon>Flavobacteriales</taxon>
        <taxon>Flavobacteriaceae</taxon>
        <taxon>Flavobacterium</taxon>
    </lineage>
</organism>
<dbReference type="EMBL" id="JACBJI010000002">
    <property type="protein sequence ID" value="NYA70444.1"/>
    <property type="molecule type" value="Genomic_DNA"/>
</dbReference>
<dbReference type="InterPro" id="IPR048136">
    <property type="entry name" value="STM3941-like"/>
</dbReference>
<feature type="transmembrane region" description="Helical" evidence="1">
    <location>
        <begin position="12"/>
        <end position="33"/>
    </location>
</feature>
<dbReference type="AlphaFoldDB" id="A0A7Y9C5I8"/>
<feature type="transmembrane region" description="Helical" evidence="1">
    <location>
        <begin position="39"/>
        <end position="60"/>
    </location>
</feature>
<proteinExistence type="predicted"/>
<reference evidence="2 3" key="1">
    <citation type="submission" date="2020-07" db="EMBL/GenBank/DDBJ databases">
        <authorList>
            <person name="Sun Q."/>
        </authorList>
    </citation>
    <scope>NUCLEOTIDE SEQUENCE [LARGE SCALE GENOMIC DNA]</scope>
    <source>
        <strain evidence="2 3">MAH-1</strain>
    </source>
</reference>
<accession>A0A7Y9C5I8</accession>
<keyword evidence="3" id="KW-1185">Reference proteome</keyword>
<dbReference type="NCBIfam" id="NF041635">
    <property type="entry name" value="STM3941_fam"/>
    <property type="match status" value="1"/>
</dbReference>
<dbReference type="Proteomes" id="UP000535020">
    <property type="component" value="Unassembled WGS sequence"/>
</dbReference>
<dbReference type="RefSeq" id="WP_176005254.1">
    <property type="nucleotide sequence ID" value="NZ_JABWMI010000006.1"/>
</dbReference>
<protein>
    <submittedName>
        <fullName evidence="2">Uncharacterized protein</fullName>
    </submittedName>
</protein>
<keyword evidence="1" id="KW-0472">Membrane</keyword>
<evidence type="ECO:0000256" key="1">
    <source>
        <dbReference type="SAM" id="Phobius"/>
    </source>
</evidence>
<evidence type="ECO:0000313" key="2">
    <source>
        <dbReference type="EMBL" id="NYA70444.1"/>
    </source>
</evidence>